<dbReference type="Pfam" id="PF00651">
    <property type="entry name" value="BTB"/>
    <property type="match status" value="1"/>
</dbReference>
<name>A0A5K1K5R5_9APHY</name>
<dbReference type="InterPro" id="IPR000210">
    <property type="entry name" value="BTB/POZ_dom"/>
</dbReference>
<gene>
    <name evidence="3" type="primary">I1REJ1</name>
</gene>
<dbReference type="InterPro" id="IPR011333">
    <property type="entry name" value="SKP1/BTB/POZ_sf"/>
</dbReference>
<evidence type="ECO:0000259" key="2">
    <source>
        <dbReference type="PROSITE" id="PS50097"/>
    </source>
</evidence>
<dbReference type="EMBL" id="LR728533">
    <property type="protein sequence ID" value="VWP00495.1"/>
    <property type="molecule type" value="Genomic_DNA"/>
</dbReference>
<dbReference type="Gene3D" id="3.30.710.10">
    <property type="entry name" value="Potassium Channel Kv1.1, Chain A"/>
    <property type="match status" value="1"/>
</dbReference>
<organism evidence="3">
    <name type="scientific">Ganoderma boninense</name>
    <dbReference type="NCBI Taxonomy" id="34458"/>
    <lineage>
        <taxon>Eukaryota</taxon>
        <taxon>Fungi</taxon>
        <taxon>Dikarya</taxon>
        <taxon>Basidiomycota</taxon>
        <taxon>Agaricomycotina</taxon>
        <taxon>Agaricomycetes</taxon>
        <taxon>Polyporales</taxon>
        <taxon>Polyporaceae</taxon>
        <taxon>Ganoderma</taxon>
    </lineage>
</organism>
<dbReference type="AlphaFoldDB" id="A0A5K1K5R5"/>
<accession>A0A5K1K5R5</accession>
<dbReference type="SMART" id="SM00225">
    <property type="entry name" value="BTB"/>
    <property type="match status" value="1"/>
</dbReference>
<feature type="domain" description="BTB" evidence="2">
    <location>
        <begin position="39"/>
        <end position="100"/>
    </location>
</feature>
<sequence length="336" mass="37410">MEANADRQFATDASIAEDNQSDEEHAARERDTEFWYADGNVILAADNVEFRVYKGILADHSPVFKDMFSLPQPDPGASESDACPVVLLTDSPSDLRYILRVCIPKPDTNPFAAVTKGPSFESVSASICLGHKYDMTELVAHGFSYLKTYFPTTYKAREQCPNYRPPAFSAEHAIAVVNLARAFNEPALLPCALLACTTLLEPRTLILGFERTDGVWEKLSEDDLVRCMNARGMLFATSVSGAIRVFKSKPSSACSRYTQCQAELQKMLEGLDGVVKRFADLHDPTQSRLKLYKNIGRRVCVACHEMLKERNTKEQRDAWVALPGLLGVEVEGWDTQ</sequence>
<evidence type="ECO:0000313" key="3">
    <source>
        <dbReference type="EMBL" id="VWP00495.1"/>
    </source>
</evidence>
<feature type="region of interest" description="Disordered" evidence="1">
    <location>
        <begin position="1"/>
        <end position="29"/>
    </location>
</feature>
<dbReference type="SUPFAM" id="SSF54695">
    <property type="entry name" value="POZ domain"/>
    <property type="match status" value="1"/>
</dbReference>
<reference evidence="3" key="1">
    <citation type="submission" date="2019-10" db="EMBL/GenBank/DDBJ databases">
        <authorList>
            <person name="Nor Muhammad N."/>
        </authorList>
    </citation>
    <scope>NUCLEOTIDE SEQUENCE</scope>
</reference>
<protein>
    <submittedName>
        <fullName evidence="3">N/A</fullName>
    </submittedName>
</protein>
<evidence type="ECO:0000256" key="1">
    <source>
        <dbReference type="SAM" id="MobiDB-lite"/>
    </source>
</evidence>
<dbReference type="PROSITE" id="PS50097">
    <property type="entry name" value="BTB"/>
    <property type="match status" value="1"/>
</dbReference>
<proteinExistence type="predicted"/>